<dbReference type="RefSeq" id="WP_179645880.1">
    <property type="nucleotide sequence ID" value="NZ_BAAAYY010000014.1"/>
</dbReference>
<feature type="compositionally biased region" description="Basic and acidic residues" evidence="1">
    <location>
        <begin position="175"/>
        <end position="184"/>
    </location>
</feature>
<comment type="caution">
    <text evidence="2">The sequence shown here is derived from an EMBL/GenBank/DDBJ whole genome shotgun (WGS) entry which is preliminary data.</text>
</comment>
<dbReference type="SUPFAM" id="SSF48452">
    <property type="entry name" value="TPR-like"/>
    <property type="match status" value="1"/>
</dbReference>
<reference evidence="2 3" key="1">
    <citation type="submission" date="2020-07" db="EMBL/GenBank/DDBJ databases">
        <title>Sequencing the genomes of 1000 actinobacteria strains.</title>
        <authorList>
            <person name="Klenk H.-P."/>
        </authorList>
    </citation>
    <scope>NUCLEOTIDE SEQUENCE [LARGE SCALE GENOMIC DNA]</scope>
    <source>
        <strain evidence="2 3">CXB654</strain>
    </source>
</reference>
<dbReference type="Proteomes" id="UP000589036">
    <property type="component" value="Unassembled WGS sequence"/>
</dbReference>
<sequence length="197" mass="21917">MLAEAERLRRAERYTQAAEVLTKAIDGADLPERERLRLLWQRAGLAVSARDHRDALRQYEELLPQAVEYFGSGSEPVVDCRRQIADCLALLGEMTAAADALRDLYTDRYAAEPRGREALEIGRRIGAILEQARDHRAAEAWLREIADHAVAGRGPDDALSRAVVTDWMRVRDAIDGVQGERRPSASDSSGRRTSLPG</sequence>
<name>A0A852U4G9_9ACTN</name>
<keyword evidence="3" id="KW-1185">Reference proteome</keyword>
<protein>
    <submittedName>
        <fullName evidence="2">Tetratricopeptide (TPR) repeat protein</fullName>
    </submittedName>
</protein>
<dbReference type="AlphaFoldDB" id="A0A852U4G9"/>
<organism evidence="2 3">
    <name type="scientific">Spinactinospora alkalitolerans</name>
    <dbReference type="NCBI Taxonomy" id="687207"/>
    <lineage>
        <taxon>Bacteria</taxon>
        <taxon>Bacillati</taxon>
        <taxon>Actinomycetota</taxon>
        <taxon>Actinomycetes</taxon>
        <taxon>Streptosporangiales</taxon>
        <taxon>Nocardiopsidaceae</taxon>
        <taxon>Spinactinospora</taxon>
    </lineage>
</organism>
<dbReference type="InterPro" id="IPR011990">
    <property type="entry name" value="TPR-like_helical_dom_sf"/>
</dbReference>
<proteinExistence type="predicted"/>
<dbReference type="EMBL" id="JACCCC010000001">
    <property type="protein sequence ID" value="NYE50392.1"/>
    <property type="molecule type" value="Genomic_DNA"/>
</dbReference>
<feature type="region of interest" description="Disordered" evidence="1">
    <location>
        <begin position="175"/>
        <end position="197"/>
    </location>
</feature>
<dbReference type="Gene3D" id="1.25.40.10">
    <property type="entry name" value="Tetratricopeptide repeat domain"/>
    <property type="match status" value="1"/>
</dbReference>
<evidence type="ECO:0000313" key="2">
    <source>
        <dbReference type="EMBL" id="NYE50392.1"/>
    </source>
</evidence>
<accession>A0A852U4G9</accession>
<evidence type="ECO:0000256" key="1">
    <source>
        <dbReference type="SAM" id="MobiDB-lite"/>
    </source>
</evidence>
<gene>
    <name evidence="2" type="ORF">HDA32_005512</name>
</gene>
<evidence type="ECO:0000313" key="3">
    <source>
        <dbReference type="Proteomes" id="UP000589036"/>
    </source>
</evidence>
<feature type="compositionally biased region" description="Polar residues" evidence="1">
    <location>
        <begin position="185"/>
        <end position="197"/>
    </location>
</feature>